<dbReference type="Proteomes" id="UP000192578">
    <property type="component" value="Unassembled WGS sequence"/>
</dbReference>
<sequence>MAAVVPRYRNLIIRSVLVGCTNRPFYLLRVQPRHKDPWDEAATLEQVGTYDPMPNAANEKLVALNLDRIKYWLGTGAKVTRQVEQLLGLCGFFPVHPMSYIEASRNRKKAAAKAQLEATDSSKQEATG</sequence>
<comment type="similarity">
    <text evidence="2">Belongs to the bacterial ribosomal protein bS16 family.</text>
</comment>
<dbReference type="InterPro" id="IPR023803">
    <property type="entry name" value="Ribosomal_bS16_dom_sf"/>
</dbReference>
<keyword evidence="4" id="KW-0496">Mitochondrion</keyword>
<comment type="subcellular location">
    <subcellularLocation>
        <location evidence="1">Mitochondrion</location>
    </subcellularLocation>
</comment>
<evidence type="ECO:0000313" key="8">
    <source>
        <dbReference type="EMBL" id="OQV18051.1"/>
    </source>
</evidence>
<keyword evidence="9" id="KW-1185">Reference proteome</keyword>
<evidence type="ECO:0000256" key="3">
    <source>
        <dbReference type="ARBA" id="ARBA00022980"/>
    </source>
</evidence>
<name>A0A1W0WS72_HYPEX</name>
<dbReference type="GO" id="GO:0005743">
    <property type="term" value="C:mitochondrial inner membrane"/>
    <property type="evidence" value="ECO:0007669"/>
    <property type="project" value="UniProtKB-ARBA"/>
</dbReference>
<dbReference type="PANTHER" id="PTHR12919:SF20">
    <property type="entry name" value="SMALL RIBOSOMAL SUBUNIT PROTEIN BS16M"/>
    <property type="match status" value="1"/>
</dbReference>
<organism evidence="8 9">
    <name type="scientific">Hypsibius exemplaris</name>
    <name type="common">Freshwater tardigrade</name>
    <dbReference type="NCBI Taxonomy" id="2072580"/>
    <lineage>
        <taxon>Eukaryota</taxon>
        <taxon>Metazoa</taxon>
        <taxon>Ecdysozoa</taxon>
        <taxon>Tardigrada</taxon>
        <taxon>Eutardigrada</taxon>
        <taxon>Parachela</taxon>
        <taxon>Hypsibioidea</taxon>
        <taxon>Hypsibiidae</taxon>
        <taxon>Hypsibius</taxon>
    </lineage>
</organism>
<dbReference type="OrthoDB" id="407221at2759"/>
<keyword evidence="3 8" id="KW-0689">Ribosomal protein</keyword>
<evidence type="ECO:0000256" key="1">
    <source>
        <dbReference type="ARBA" id="ARBA00004173"/>
    </source>
</evidence>
<evidence type="ECO:0000256" key="4">
    <source>
        <dbReference type="ARBA" id="ARBA00023128"/>
    </source>
</evidence>
<gene>
    <name evidence="8" type="ORF">BV898_07822</name>
</gene>
<dbReference type="PANTHER" id="PTHR12919">
    <property type="entry name" value="30S RIBOSOMAL PROTEIN S16"/>
    <property type="match status" value="1"/>
</dbReference>
<evidence type="ECO:0000256" key="5">
    <source>
        <dbReference type="ARBA" id="ARBA00023274"/>
    </source>
</evidence>
<dbReference type="SUPFAM" id="SSF54565">
    <property type="entry name" value="Ribosomal protein S16"/>
    <property type="match status" value="1"/>
</dbReference>
<keyword evidence="5" id="KW-0687">Ribonucleoprotein</keyword>
<dbReference type="GO" id="GO:0005763">
    <property type="term" value="C:mitochondrial small ribosomal subunit"/>
    <property type="evidence" value="ECO:0007669"/>
    <property type="project" value="TreeGrafter"/>
</dbReference>
<dbReference type="InterPro" id="IPR000307">
    <property type="entry name" value="Ribosomal_bS16"/>
</dbReference>
<evidence type="ECO:0000256" key="2">
    <source>
        <dbReference type="ARBA" id="ARBA00006668"/>
    </source>
</evidence>
<evidence type="ECO:0000313" key="9">
    <source>
        <dbReference type="Proteomes" id="UP000192578"/>
    </source>
</evidence>
<accession>A0A1W0WS72</accession>
<protein>
    <recommendedName>
        <fullName evidence="6">Small ribosomal subunit protein bS16m</fullName>
    </recommendedName>
    <alternativeName>
        <fullName evidence="7">28S ribosomal protein S16, mitochondrial</fullName>
    </alternativeName>
</protein>
<dbReference type="GO" id="GO:0032543">
    <property type="term" value="P:mitochondrial translation"/>
    <property type="evidence" value="ECO:0007669"/>
    <property type="project" value="TreeGrafter"/>
</dbReference>
<evidence type="ECO:0000256" key="7">
    <source>
        <dbReference type="ARBA" id="ARBA00035438"/>
    </source>
</evidence>
<reference evidence="9" key="1">
    <citation type="submission" date="2017-01" db="EMBL/GenBank/DDBJ databases">
        <title>Comparative genomics of anhydrobiosis in the tardigrade Hypsibius dujardini.</title>
        <authorList>
            <person name="Yoshida Y."/>
            <person name="Koutsovoulos G."/>
            <person name="Laetsch D."/>
            <person name="Stevens L."/>
            <person name="Kumar S."/>
            <person name="Horikawa D."/>
            <person name="Ishino K."/>
            <person name="Komine S."/>
            <person name="Tomita M."/>
            <person name="Blaxter M."/>
            <person name="Arakawa K."/>
        </authorList>
    </citation>
    <scope>NUCLEOTIDE SEQUENCE [LARGE SCALE GENOMIC DNA]</scope>
    <source>
        <strain evidence="9">Z151</strain>
    </source>
</reference>
<dbReference type="Pfam" id="PF00886">
    <property type="entry name" value="Ribosomal_S16"/>
    <property type="match status" value="1"/>
</dbReference>
<dbReference type="EMBL" id="MTYJ01000053">
    <property type="protein sequence ID" value="OQV18051.1"/>
    <property type="molecule type" value="Genomic_DNA"/>
</dbReference>
<dbReference type="Gene3D" id="3.30.1320.10">
    <property type="match status" value="1"/>
</dbReference>
<comment type="caution">
    <text evidence="8">The sequence shown here is derived from an EMBL/GenBank/DDBJ whole genome shotgun (WGS) entry which is preliminary data.</text>
</comment>
<dbReference type="FunFam" id="3.30.1320.10:FF:000004">
    <property type="entry name" value="28S ribosomal protein S16, mitochondrial"/>
    <property type="match status" value="1"/>
</dbReference>
<proteinExistence type="inferred from homology"/>
<evidence type="ECO:0000256" key="6">
    <source>
        <dbReference type="ARBA" id="ARBA00035263"/>
    </source>
</evidence>
<dbReference type="GO" id="GO:0003735">
    <property type="term" value="F:structural constituent of ribosome"/>
    <property type="evidence" value="ECO:0007669"/>
    <property type="project" value="InterPro"/>
</dbReference>
<dbReference type="AlphaFoldDB" id="A0A1W0WS72"/>
<dbReference type="NCBIfam" id="TIGR00002">
    <property type="entry name" value="S16"/>
    <property type="match status" value="1"/>
</dbReference>